<comment type="caution">
    <text evidence="1">The sequence shown here is derived from an EMBL/GenBank/DDBJ whole genome shotgun (WGS) entry which is preliminary data.</text>
</comment>
<name>A0A645D2B1_9ZZZZ</name>
<evidence type="ECO:0000313" key="1">
    <source>
        <dbReference type="EMBL" id="MPM83253.1"/>
    </source>
</evidence>
<protein>
    <submittedName>
        <fullName evidence="1">Uncharacterized protein</fullName>
    </submittedName>
</protein>
<dbReference type="EMBL" id="VSSQ01032095">
    <property type="protein sequence ID" value="MPM83253.1"/>
    <property type="molecule type" value="Genomic_DNA"/>
</dbReference>
<reference evidence="1" key="1">
    <citation type="submission" date="2019-08" db="EMBL/GenBank/DDBJ databases">
        <authorList>
            <person name="Kucharzyk K."/>
            <person name="Murdoch R.W."/>
            <person name="Higgins S."/>
            <person name="Loffler F."/>
        </authorList>
    </citation>
    <scope>NUCLEOTIDE SEQUENCE</scope>
</reference>
<accession>A0A645D2B1</accession>
<organism evidence="1">
    <name type="scientific">bioreactor metagenome</name>
    <dbReference type="NCBI Taxonomy" id="1076179"/>
    <lineage>
        <taxon>unclassified sequences</taxon>
        <taxon>metagenomes</taxon>
        <taxon>ecological metagenomes</taxon>
    </lineage>
</organism>
<gene>
    <name evidence="1" type="ORF">SDC9_130316</name>
</gene>
<dbReference type="AlphaFoldDB" id="A0A645D2B1"/>
<sequence length="76" mass="8059">MGGAGTKPSNIAAGSIYQAGDFTKCLGKVSAAPLIHITAGLFRTFNNIINFGRVYGAVANEMKKDERAGGFYNKIF</sequence>
<proteinExistence type="predicted"/>